<dbReference type="Proteomes" id="UP000037643">
    <property type="component" value="Chromosome"/>
</dbReference>
<dbReference type="PATRIC" id="fig|543877.4.peg.1148"/>
<dbReference type="EMBL" id="CP011805">
    <property type="protein sequence ID" value="AKM07207.1"/>
    <property type="molecule type" value="Genomic_DNA"/>
</dbReference>
<name>A0A0G3X7N3_9SPHN</name>
<dbReference type="Pfam" id="PF13588">
    <property type="entry name" value="HSDR_N_2"/>
    <property type="match status" value="1"/>
</dbReference>
<organism evidence="3 4">
    <name type="scientific">Pelagerythrobacter marensis</name>
    <dbReference type="NCBI Taxonomy" id="543877"/>
    <lineage>
        <taxon>Bacteria</taxon>
        <taxon>Pseudomonadati</taxon>
        <taxon>Pseudomonadota</taxon>
        <taxon>Alphaproteobacteria</taxon>
        <taxon>Sphingomonadales</taxon>
        <taxon>Erythrobacteraceae</taxon>
        <taxon>Pelagerythrobacter</taxon>
    </lineage>
</organism>
<dbReference type="KEGG" id="amx:AM2010_1132"/>
<feature type="region of interest" description="Disordered" evidence="1">
    <location>
        <begin position="235"/>
        <end position="256"/>
    </location>
</feature>
<proteinExistence type="predicted"/>
<sequence>MELEAKLAELTKVVREHREVLLTEEAAKNALVMPFLQALGYNVFNPAEVVPEFTCDVGTKKGEKVDYAICHDGKISILVECKPASSELNLNHASQLFRYFSVTEARVAILTNGVMFKFFSDIDSPNKMDERPFFTFQLDAVKKTDIHTLSGFTKSDFNIETIVAEAGNLKMQSLVAKELEKEFADPSEEFIRLVASRVHDGRITAAIKENFKSLITASINSLIRDKVNDRLTSALQASNPSDSKESEQSATLEEDGVATTQDEIDGFNIIRAIGSRVVPPTRIIMRDAKSYCAVLLDDNNRKTIARLHFNSSTARYLGTFIGKMETRHSISDPVDLYKFEEQVVARISELEE</sequence>
<evidence type="ECO:0000313" key="3">
    <source>
        <dbReference type="EMBL" id="AKM07207.1"/>
    </source>
</evidence>
<keyword evidence="4" id="KW-1185">Reference proteome</keyword>
<evidence type="ECO:0000256" key="1">
    <source>
        <dbReference type="SAM" id="MobiDB-lite"/>
    </source>
</evidence>
<dbReference type="OrthoDB" id="9148007at2"/>
<feature type="domain" description="Type I restriction enzyme R protein N-terminal" evidence="2">
    <location>
        <begin position="24"/>
        <end position="121"/>
    </location>
</feature>
<evidence type="ECO:0000313" key="4">
    <source>
        <dbReference type="Proteomes" id="UP000037643"/>
    </source>
</evidence>
<gene>
    <name evidence="3" type="ORF">AM2010_1132</name>
</gene>
<dbReference type="InterPro" id="IPR017035">
    <property type="entry name" value="UCP035009_HsdR_All3000-type"/>
</dbReference>
<reference evidence="3 4" key="1">
    <citation type="submission" date="2015-06" db="EMBL/GenBank/DDBJ databases">
        <authorList>
            <person name="Kim K.M."/>
        </authorList>
    </citation>
    <scope>NUCLEOTIDE SEQUENCE [LARGE SCALE GENOMIC DNA]</scope>
    <source>
        <strain evidence="3 4">KCTC 22370</strain>
    </source>
</reference>
<dbReference type="AlphaFoldDB" id="A0A0G3X7N3"/>
<protein>
    <recommendedName>
        <fullName evidence="2">Type I restriction enzyme R protein N-terminal domain-containing protein</fullName>
    </recommendedName>
</protein>
<dbReference type="PIRSF" id="PIRSF035009">
    <property type="entry name" value="UCP035009_HSDR_N"/>
    <property type="match status" value="1"/>
</dbReference>
<accession>A0A0G3X7N3</accession>
<dbReference type="RefSeq" id="WP_047806252.1">
    <property type="nucleotide sequence ID" value="NZ_CP011805.1"/>
</dbReference>
<evidence type="ECO:0000259" key="2">
    <source>
        <dbReference type="Pfam" id="PF13588"/>
    </source>
</evidence>
<dbReference type="InterPro" id="IPR029464">
    <property type="entry name" value="HSDR_N"/>
</dbReference>